<evidence type="ECO:0000313" key="1">
    <source>
        <dbReference type="EMBL" id="KPJ09321.1"/>
    </source>
</evidence>
<gene>
    <name evidence="1" type="ORF">RR48_15462</name>
</gene>
<proteinExistence type="predicted"/>
<organism evidence="1 2">
    <name type="scientific">Papilio machaon</name>
    <name type="common">Old World swallowtail butterfly</name>
    <dbReference type="NCBI Taxonomy" id="76193"/>
    <lineage>
        <taxon>Eukaryota</taxon>
        <taxon>Metazoa</taxon>
        <taxon>Ecdysozoa</taxon>
        <taxon>Arthropoda</taxon>
        <taxon>Hexapoda</taxon>
        <taxon>Insecta</taxon>
        <taxon>Pterygota</taxon>
        <taxon>Neoptera</taxon>
        <taxon>Endopterygota</taxon>
        <taxon>Lepidoptera</taxon>
        <taxon>Glossata</taxon>
        <taxon>Ditrysia</taxon>
        <taxon>Papilionoidea</taxon>
        <taxon>Papilionidae</taxon>
        <taxon>Papilioninae</taxon>
        <taxon>Papilio</taxon>
    </lineage>
</organism>
<sequence>MGECATVWWHHRLDRYPNQDVQVYHDDMTSHQHSFVSKLANNRKYVLKVHWMMVTVVVCGFTGTVCEVTESHPPSPHAKDMYVVRATVYQVGIITNKTDGKTDKQQ</sequence>
<dbReference type="Proteomes" id="UP000053240">
    <property type="component" value="Unassembled WGS sequence"/>
</dbReference>
<name>A0A194R0F5_PAPMA</name>
<keyword evidence="2" id="KW-1185">Reference proteome</keyword>
<protein>
    <submittedName>
        <fullName evidence="1">Uncharacterized protein</fullName>
    </submittedName>
</protein>
<dbReference type="AlphaFoldDB" id="A0A194R0F5"/>
<dbReference type="InParanoid" id="A0A194R0F5"/>
<evidence type="ECO:0000313" key="2">
    <source>
        <dbReference type="Proteomes" id="UP000053240"/>
    </source>
</evidence>
<dbReference type="EMBL" id="KQ461108">
    <property type="protein sequence ID" value="KPJ09321.1"/>
    <property type="molecule type" value="Genomic_DNA"/>
</dbReference>
<reference evidence="1 2" key="1">
    <citation type="journal article" date="2015" name="Nat. Commun.">
        <title>Outbred genome sequencing and CRISPR/Cas9 gene editing in butterflies.</title>
        <authorList>
            <person name="Li X."/>
            <person name="Fan D."/>
            <person name="Zhang W."/>
            <person name="Liu G."/>
            <person name="Zhang L."/>
            <person name="Zhao L."/>
            <person name="Fang X."/>
            <person name="Chen L."/>
            <person name="Dong Y."/>
            <person name="Chen Y."/>
            <person name="Ding Y."/>
            <person name="Zhao R."/>
            <person name="Feng M."/>
            <person name="Zhu Y."/>
            <person name="Feng Y."/>
            <person name="Jiang X."/>
            <person name="Zhu D."/>
            <person name="Xiang H."/>
            <person name="Feng X."/>
            <person name="Li S."/>
            <person name="Wang J."/>
            <person name="Zhang G."/>
            <person name="Kronforst M.R."/>
            <person name="Wang W."/>
        </authorList>
    </citation>
    <scope>NUCLEOTIDE SEQUENCE [LARGE SCALE GENOMIC DNA]</scope>
    <source>
        <strain evidence="1">Ya'a_city_454_Pm</strain>
        <tissue evidence="1">Whole body</tissue>
    </source>
</reference>
<accession>A0A194R0F5</accession>